<keyword evidence="6" id="KW-1185">Reference proteome</keyword>
<dbReference type="SMART" id="SM00895">
    <property type="entry name" value="FCD"/>
    <property type="match status" value="1"/>
</dbReference>
<evidence type="ECO:0000313" key="5">
    <source>
        <dbReference type="EMBL" id="SEB79311.1"/>
    </source>
</evidence>
<keyword evidence="3" id="KW-0804">Transcription</keyword>
<evidence type="ECO:0000256" key="3">
    <source>
        <dbReference type="ARBA" id="ARBA00023163"/>
    </source>
</evidence>
<organism evidence="5 6">
    <name type="scientific">Rhodococcus koreensis</name>
    <dbReference type="NCBI Taxonomy" id="99653"/>
    <lineage>
        <taxon>Bacteria</taxon>
        <taxon>Bacillati</taxon>
        <taxon>Actinomycetota</taxon>
        <taxon>Actinomycetes</taxon>
        <taxon>Mycobacteriales</taxon>
        <taxon>Nocardiaceae</taxon>
        <taxon>Rhodococcus</taxon>
    </lineage>
</organism>
<proteinExistence type="predicted"/>
<sequence length="168" mass="19598">MDDAGRRWQNPDDLRNIFCIRLRLEPELAALSATRRSDSDLDELGELVRETFSAKSEDTHWELHRQFHTALISPAANEWDLRVLEPLWDAAERYIRIVFEPFEAAHVTVEQRERIHNTLLIAAQSRDPEQIRDRLHEHLEKNLATTLKLMESIAPPSTSAWFTQHEPA</sequence>
<accession>A0A1H4M8A9</accession>
<dbReference type="SUPFAM" id="SSF48008">
    <property type="entry name" value="GntR ligand-binding domain-like"/>
    <property type="match status" value="1"/>
</dbReference>
<name>A0A1H4M8A9_9NOCA</name>
<evidence type="ECO:0000256" key="1">
    <source>
        <dbReference type="ARBA" id="ARBA00023015"/>
    </source>
</evidence>
<feature type="domain" description="GntR C-terminal" evidence="4">
    <location>
        <begin position="16"/>
        <end position="141"/>
    </location>
</feature>
<protein>
    <submittedName>
        <fullName evidence="5">FCD domain-containing protein</fullName>
    </submittedName>
</protein>
<dbReference type="PANTHER" id="PTHR43537">
    <property type="entry name" value="TRANSCRIPTIONAL REGULATOR, GNTR FAMILY"/>
    <property type="match status" value="1"/>
</dbReference>
<dbReference type="GO" id="GO:0003677">
    <property type="term" value="F:DNA binding"/>
    <property type="evidence" value="ECO:0007669"/>
    <property type="project" value="UniProtKB-KW"/>
</dbReference>
<evidence type="ECO:0000259" key="4">
    <source>
        <dbReference type="SMART" id="SM00895"/>
    </source>
</evidence>
<dbReference type="RefSeq" id="WP_255315044.1">
    <property type="nucleotide sequence ID" value="NZ_FNSV01000005.1"/>
</dbReference>
<keyword evidence="1" id="KW-0805">Transcription regulation</keyword>
<keyword evidence="2" id="KW-0238">DNA-binding</keyword>
<dbReference type="Gene3D" id="1.20.120.530">
    <property type="entry name" value="GntR ligand-binding domain-like"/>
    <property type="match status" value="1"/>
</dbReference>
<dbReference type="InterPro" id="IPR011711">
    <property type="entry name" value="GntR_C"/>
</dbReference>
<dbReference type="Proteomes" id="UP000183561">
    <property type="component" value="Unassembled WGS sequence"/>
</dbReference>
<dbReference type="AlphaFoldDB" id="A0A1H4M8A9"/>
<dbReference type="Pfam" id="PF07729">
    <property type="entry name" value="FCD"/>
    <property type="match status" value="1"/>
</dbReference>
<gene>
    <name evidence="5" type="ORF">SAMN04490239_1683</name>
</gene>
<evidence type="ECO:0000313" key="6">
    <source>
        <dbReference type="Proteomes" id="UP000183561"/>
    </source>
</evidence>
<reference evidence="6" key="1">
    <citation type="submission" date="2016-10" db="EMBL/GenBank/DDBJ databases">
        <authorList>
            <person name="Varghese N."/>
            <person name="Submissions S."/>
        </authorList>
    </citation>
    <scope>NUCLEOTIDE SEQUENCE [LARGE SCALE GENOMIC DNA]</scope>
    <source>
        <strain evidence="6">DSM 44498</strain>
    </source>
</reference>
<dbReference type="PANTHER" id="PTHR43537:SF5">
    <property type="entry name" value="UXU OPERON TRANSCRIPTIONAL REGULATOR"/>
    <property type="match status" value="1"/>
</dbReference>
<dbReference type="InterPro" id="IPR008920">
    <property type="entry name" value="TF_FadR/GntR_C"/>
</dbReference>
<evidence type="ECO:0000256" key="2">
    <source>
        <dbReference type="ARBA" id="ARBA00023125"/>
    </source>
</evidence>
<dbReference type="EMBL" id="FNSV01000005">
    <property type="protein sequence ID" value="SEB79311.1"/>
    <property type="molecule type" value="Genomic_DNA"/>
</dbReference>